<dbReference type="InterPro" id="IPR050950">
    <property type="entry name" value="HTH-type_LysR_regulators"/>
</dbReference>
<evidence type="ECO:0000259" key="5">
    <source>
        <dbReference type="PROSITE" id="PS50931"/>
    </source>
</evidence>
<dbReference type="Gene3D" id="1.10.10.10">
    <property type="entry name" value="Winged helix-like DNA-binding domain superfamily/Winged helix DNA-binding domain"/>
    <property type="match status" value="1"/>
</dbReference>
<dbReference type="InterPro" id="IPR036388">
    <property type="entry name" value="WH-like_DNA-bd_sf"/>
</dbReference>
<accession>A0ABY8FNI6</accession>
<keyword evidence="4" id="KW-0804">Transcription</keyword>
<dbReference type="PANTHER" id="PTHR30419:SF8">
    <property type="entry name" value="NITROGEN ASSIMILATION TRANSCRIPTIONAL ACTIVATOR-RELATED"/>
    <property type="match status" value="1"/>
</dbReference>
<evidence type="ECO:0000256" key="2">
    <source>
        <dbReference type="ARBA" id="ARBA00023015"/>
    </source>
</evidence>
<dbReference type="InterPro" id="IPR036390">
    <property type="entry name" value="WH_DNA-bd_sf"/>
</dbReference>
<dbReference type="InterPro" id="IPR005119">
    <property type="entry name" value="LysR_subst-bd"/>
</dbReference>
<keyword evidence="7" id="KW-1185">Reference proteome</keyword>
<reference evidence="6 7" key="1">
    <citation type="submission" date="2019-01" db="EMBL/GenBank/DDBJ databases">
        <title>Genome sequence of Salinicola endophyticus REST5.</title>
        <authorList>
            <person name="Nascimento F.X."/>
        </authorList>
    </citation>
    <scope>NUCLEOTIDE SEQUENCE [LARGE SCALE GENOMIC DNA]</scope>
    <source>
        <strain evidence="6 7">REST5</strain>
    </source>
</reference>
<feature type="domain" description="HTH lysR-type" evidence="5">
    <location>
        <begin position="4"/>
        <end position="60"/>
    </location>
</feature>
<evidence type="ECO:0000256" key="4">
    <source>
        <dbReference type="ARBA" id="ARBA00023163"/>
    </source>
</evidence>
<proteinExistence type="inferred from homology"/>
<name>A0ABY8FNI6_9GAMM</name>
<dbReference type="PROSITE" id="PS50931">
    <property type="entry name" value="HTH_LYSR"/>
    <property type="match status" value="1"/>
</dbReference>
<protein>
    <submittedName>
        <fullName evidence="6">LysR family transcriptional regulator</fullName>
    </submittedName>
</protein>
<sequence length="323" mass="35064">MSPFKTRALEYLDAVVHHGSLRRAAAHLGVNPSALSRQLRGLEEELGTAVLARAARATLTPAGELLLRHYRDQRAAERATLSRLNALQNLERGEVRVAVGEGFIADLISTPLQHFLTTYPGLEIEVRMAGLSEAMMLVKEDAVDLALLYAPPEDPQLISHIDRRQPLDLILPAGHSLAATTTPLPLAAIAEYPLALIDGHTGMGQLVGMALYQAHLAFRPRMKTNSVSVLKNFVRSGLGVAFMPELSVVEEIGEGSIVVREVEPRLLSDARTRIVSQAERPLTLAAQAFIKHLRASMRFFSGDAPRVASKATGKTLKGQRGNS</sequence>
<dbReference type="Pfam" id="PF00126">
    <property type="entry name" value="HTH_1"/>
    <property type="match status" value="1"/>
</dbReference>
<dbReference type="InterPro" id="IPR000847">
    <property type="entry name" value="LysR_HTH_N"/>
</dbReference>
<dbReference type="Pfam" id="PF03466">
    <property type="entry name" value="LysR_substrate"/>
    <property type="match status" value="1"/>
</dbReference>
<evidence type="ECO:0000256" key="3">
    <source>
        <dbReference type="ARBA" id="ARBA00023125"/>
    </source>
</evidence>
<evidence type="ECO:0000313" key="6">
    <source>
        <dbReference type="EMBL" id="WFF41454.1"/>
    </source>
</evidence>
<dbReference type="EMBL" id="CP035631">
    <property type="protein sequence ID" value="WFF41454.1"/>
    <property type="molecule type" value="Genomic_DNA"/>
</dbReference>
<dbReference type="Proteomes" id="UP001321526">
    <property type="component" value="Chromosome"/>
</dbReference>
<keyword evidence="2" id="KW-0805">Transcription regulation</keyword>
<evidence type="ECO:0000256" key="1">
    <source>
        <dbReference type="ARBA" id="ARBA00009437"/>
    </source>
</evidence>
<dbReference type="RefSeq" id="WP_282236091.1">
    <property type="nucleotide sequence ID" value="NZ_CP035631.1"/>
</dbReference>
<gene>
    <name evidence="6" type="ORF">EVC62_08005</name>
</gene>
<dbReference type="SUPFAM" id="SSF46785">
    <property type="entry name" value="Winged helix' DNA-binding domain"/>
    <property type="match status" value="1"/>
</dbReference>
<dbReference type="SUPFAM" id="SSF53850">
    <property type="entry name" value="Periplasmic binding protein-like II"/>
    <property type="match status" value="1"/>
</dbReference>
<evidence type="ECO:0000313" key="7">
    <source>
        <dbReference type="Proteomes" id="UP001321526"/>
    </source>
</evidence>
<comment type="similarity">
    <text evidence="1">Belongs to the LysR transcriptional regulatory family.</text>
</comment>
<keyword evidence="3" id="KW-0238">DNA-binding</keyword>
<dbReference type="PANTHER" id="PTHR30419">
    <property type="entry name" value="HTH-TYPE TRANSCRIPTIONAL REGULATOR YBHD"/>
    <property type="match status" value="1"/>
</dbReference>
<dbReference type="Gene3D" id="3.40.190.290">
    <property type="match status" value="1"/>
</dbReference>
<organism evidence="6 7">
    <name type="scientific">Salinicola endophyticus</name>
    <dbReference type="NCBI Taxonomy" id="1949083"/>
    <lineage>
        <taxon>Bacteria</taxon>
        <taxon>Pseudomonadati</taxon>
        <taxon>Pseudomonadota</taxon>
        <taxon>Gammaproteobacteria</taxon>
        <taxon>Oceanospirillales</taxon>
        <taxon>Halomonadaceae</taxon>
        <taxon>Salinicola</taxon>
    </lineage>
</organism>